<dbReference type="Proteomes" id="UP001497535">
    <property type="component" value="Unassembled WGS sequence"/>
</dbReference>
<gene>
    <name evidence="1" type="ORF">MENTE1834_LOCUS42427</name>
</gene>
<proteinExistence type="predicted"/>
<protein>
    <submittedName>
        <fullName evidence="1">Uncharacterized protein</fullName>
    </submittedName>
</protein>
<sequence>MRTTNNSSVPLRAADAAVGRVEPIRSWIETGGMHYVQADVLPIGDEEEEEEEDGGEGSEGDNEDMLFYLITDVFPSSNVKDMRRFAYELFSTFLIPGAPLQLPNISQHDIQAIDKILIKMSSTPSTSTQQQDIEQLRKLFIPTRTKAVGQINEQLSLFRRKKHLGRKFQKIFVKNF</sequence>
<name>A0ACB1AVD3_MELEN</name>
<reference evidence="1" key="1">
    <citation type="submission" date="2023-11" db="EMBL/GenBank/DDBJ databases">
        <authorList>
            <person name="Poullet M."/>
        </authorList>
    </citation>
    <scope>NUCLEOTIDE SEQUENCE</scope>
    <source>
        <strain evidence="1">E1834</strain>
    </source>
</reference>
<dbReference type="EMBL" id="CAVMJV010000111">
    <property type="protein sequence ID" value="CAK5102022.1"/>
    <property type="molecule type" value="Genomic_DNA"/>
</dbReference>
<organism evidence="1 2">
    <name type="scientific">Meloidogyne enterolobii</name>
    <name type="common">Root-knot nematode worm</name>
    <name type="synonym">Meloidogyne mayaguensis</name>
    <dbReference type="NCBI Taxonomy" id="390850"/>
    <lineage>
        <taxon>Eukaryota</taxon>
        <taxon>Metazoa</taxon>
        <taxon>Ecdysozoa</taxon>
        <taxon>Nematoda</taxon>
        <taxon>Chromadorea</taxon>
        <taxon>Rhabditida</taxon>
        <taxon>Tylenchina</taxon>
        <taxon>Tylenchomorpha</taxon>
        <taxon>Tylenchoidea</taxon>
        <taxon>Meloidogynidae</taxon>
        <taxon>Meloidogyninae</taxon>
        <taxon>Meloidogyne</taxon>
    </lineage>
</organism>
<keyword evidence="2" id="KW-1185">Reference proteome</keyword>
<comment type="caution">
    <text evidence="1">The sequence shown here is derived from an EMBL/GenBank/DDBJ whole genome shotgun (WGS) entry which is preliminary data.</text>
</comment>
<accession>A0ACB1AVD3</accession>
<evidence type="ECO:0000313" key="2">
    <source>
        <dbReference type="Proteomes" id="UP001497535"/>
    </source>
</evidence>
<evidence type="ECO:0000313" key="1">
    <source>
        <dbReference type="EMBL" id="CAK5102022.1"/>
    </source>
</evidence>